<proteinExistence type="predicted"/>
<evidence type="ECO:0000313" key="1">
    <source>
        <dbReference type="EMBL" id="GGI96027.1"/>
    </source>
</evidence>
<dbReference type="Proteomes" id="UP000633263">
    <property type="component" value="Unassembled WGS sequence"/>
</dbReference>
<dbReference type="InterPro" id="IPR007434">
    <property type="entry name" value="FemAB-like"/>
</dbReference>
<dbReference type="EMBL" id="BMNN01000002">
    <property type="protein sequence ID" value="GGI96027.1"/>
    <property type="molecule type" value="Genomic_DNA"/>
</dbReference>
<gene>
    <name evidence="1" type="ORF">GCM10009083_10660</name>
</gene>
<name>A0ABQ2CMD1_9GAMM</name>
<dbReference type="PANTHER" id="PTHR47017:SF1">
    <property type="entry name" value="ACYL-COA"/>
    <property type="match status" value="1"/>
</dbReference>
<dbReference type="Gene3D" id="3.40.630.30">
    <property type="match status" value="1"/>
</dbReference>
<sequence length="376" mass="43072">MLLSELETIDRVSEIEAAEWDELAPAGYPFLRHGFLSALEDSGSVMPATGWQGAHRLLRSGGRAQAILPLYLKQHSWGEYVFDWQWAEAWERAGHRYYPKYVAAIPFSPVQGPRLLARDASAALKVLGSLEEALAAQEVSSLHLLFNDGSEDAWLKDGGWLQRLGCQFHWVNRDYRSFDDFLAACNSRKRKNFRKERQAVAGQGIEFRWLAGPEIGAADWQRFYSFYAATYLKRGRRPYLTPEFFVLLGERLPHTPRLVFAHHQGRDVAGALFLAGSDTLYGRYWGCLEEYDNLHFETCFYQGMERCIEEGLQRFDAGAQGEHKLLRGFEPVLTQSWHRLQPGLHEAVADFLTQERAGIRAYARDALSYLPYRRAE</sequence>
<dbReference type="PANTHER" id="PTHR47017">
    <property type="entry name" value="ACYL-COA"/>
    <property type="match status" value="1"/>
</dbReference>
<dbReference type="SUPFAM" id="SSF55729">
    <property type="entry name" value="Acyl-CoA N-acyltransferases (Nat)"/>
    <property type="match status" value="1"/>
</dbReference>
<evidence type="ECO:0008006" key="3">
    <source>
        <dbReference type="Google" id="ProtNLM"/>
    </source>
</evidence>
<protein>
    <recommendedName>
        <fullName evidence="3">N-acetyltransferase</fullName>
    </recommendedName>
</protein>
<keyword evidence="2" id="KW-1185">Reference proteome</keyword>
<reference evidence="2" key="1">
    <citation type="journal article" date="2019" name="Int. J. Syst. Evol. Microbiol.">
        <title>The Global Catalogue of Microorganisms (GCM) 10K type strain sequencing project: providing services to taxonomists for standard genome sequencing and annotation.</title>
        <authorList>
            <consortium name="The Broad Institute Genomics Platform"/>
            <consortium name="The Broad Institute Genome Sequencing Center for Infectious Disease"/>
            <person name="Wu L."/>
            <person name="Ma J."/>
        </authorList>
    </citation>
    <scope>NUCLEOTIDE SEQUENCE [LARGE SCALE GENOMIC DNA]</scope>
    <source>
        <strain evidence="2">JCM 11590</strain>
    </source>
</reference>
<evidence type="ECO:0000313" key="2">
    <source>
        <dbReference type="Proteomes" id="UP000633263"/>
    </source>
</evidence>
<organism evidence="1 2">
    <name type="scientific">Halopseudomonas pertucinogena</name>
    <dbReference type="NCBI Taxonomy" id="86175"/>
    <lineage>
        <taxon>Bacteria</taxon>
        <taxon>Pseudomonadati</taxon>
        <taxon>Pseudomonadota</taxon>
        <taxon>Gammaproteobacteria</taxon>
        <taxon>Pseudomonadales</taxon>
        <taxon>Pseudomonadaceae</taxon>
        <taxon>Halopseudomonas</taxon>
    </lineage>
</organism>
<comment type="caution">
    <text evidence="1">The sequence shown here is derived from an EMBL/GenBank/DDBJ whole genome shotgun (WGS) entry which is preliminary data.</text>
</comment>
<dbReference type="Pfam" id="PF04339">
    <property type="entry name" value="FemAB_like"/>
    <property type="match status" value="1"/>
</dbReference>
<dbReference type="InterPro" id="IPR016181">
    <property type="entry name" value="Acyl_CoA_acyltransferase"/>
</dbReference>
<accession>A0ABQ2CMD1</accession>